<dbReference type="InterPro" id="IPR006076">
    <property type="entry name" value="FAD-dep_OxRdtase"/>
</dbReference>
<protein>
    <submittedName>
        <fullName evidence="7">FAD-dependent oxidoreductase</fullName>
    </submittedName>
</protein>
<evidence type="ECO:0000313" key="8">
    <source>
        <dbReference type="Proteomes" id="UP000646478"/>
    </source>
</evidence>
<dbReference type="SUPFAM" id="SSF51905">
    <property type="entry name" value="FAD/NAD(P)-binding domain"/>
    <property type="match status" value="1"/>
</dbReference>
<comment type="caution">
    <text evidence="7">The sequence shown here is derived from an EMBL/GenBank/DDBJ whole genome shotgun (WGS) entry which is preliminary data.</text>
</comment>
<dbReference type="PANTHER" id="PTHR43104:SF4">
    <property type="entry name" value="L-2-HYDROXYGLUTARATE DEHYDROGENASE, MITOCHONDRIAL"/>
    <property type="match status" value="1"/>
</dbReference>
<evidence type="ECO:0000256" key="1">
    <source>
        <dbReference type="ARBA" id="ARBA00001974"/>
    </source>
</evidence>
<dbReference type="GO" id="GO:0047545">
    <property type="term" value="F:(S)-2-hydroxyglutarate dehydrogenase activity"/>
    <property type="evidence" value="ECO:0007669"/>
    <property type="project" value="TreeGrafter"/>
</dbReference>
<evidence type="ECO:0000259" key="6">
    <source>
        <dbReference type="Pfam" id="PF01266"/>
    </source>
</evidence>
<evidence type="ECO:0000256" key="3">
    <source>
        <dbReference type="ARBA" id="ARBA00022827"/>
    </source>
</evidence>
<dbReference type="AlphaFoldDB" id="A0A916SR76"/>
<dbReference type="PANTHER" id="PTHR43104">
    <property type="entry name" value="L-2-HYDROXYGLUTARATE DEHYDROGENASE, MITOCHONDRIAL"/>
    <property type="match status" value="1"/>
</dbReference>
<evidence type="ECO:0000256" key="4">
    <source>
        <dbReference type="ARBA" id="ARBA00023002"/>
    </source>
</evidence>
<dbReference type="Gene3D" id="3.50.50.60">
    <property type="entry name" value="FAD/NAD(P)-binding domain"/>
    <property type="match status" value="1"/>
</dbReference>
<reference evidence="7" key="1">
    <citation type="journal article" date="2014" name="Int. J. Syst. Evol. Microbiol.">
        <title>Complete genome sequence of Corynebacterium casei LMG S-19264T (=DSM 44701T), isolated from a smear-ripened cheese.</title>
        <authorList>
            <consortium name="US DOE Joint Genome Institute (JGI-PGF)"/>
            <person name="Walter F."/>
            <person name="Albersmeier A."/>
            <person name="Kalinowski J."/>
            <person name="Ruckert C."/>
        </authorList>
    </citation>
    <scope>NUCLEOTIDE SEQUENCE</scope>
    <source>
        <strain evidence="7">CGMCC 1.15082</strain>
    </source>
</reference>
<name>A0A916SR76_9HYPH</name>
<dbReference type="Gene3D" id="3.30.9.10">
    <property type="entry name" value="D-Amino Acid Oxidase, subunit A, domain 2"/>
    <property type="match status" value="1"/>
</dbReference>
<dbReference type="Pfam" id="PF01266">
    <property type="entry name" value="DAO"/>
    <property type="match status" value="1"/>
</dbReference>
<evidence type="ECO:0000256" key="2">
    <source>
        <dbReference type="ARBA" id="ARBA00022630"/>
    </source>
</evidence>
<evidence type="ECO:0000256" key="5">
    <source>
        <dbReference type="ARBA" id="ARBA00037941"/>
    </source>
</evidence>
<evidence type="ECO:0000313" key="7">
    <source>
        <dbReference type="EMBL" id="GGB12388.1"/>
    </source>
</evidence>
<accession>A0A916SR76</accession>
<keyword evidence="3" id="KW-0274">FAD</keyword>
<dbReference type="EMBL" id="BMHH01000039">
    <property type="protein sequence ID" value="GGB12388.1"/>
    <property type="molecule type" value="Genomic_DNA"/>
</dbReference>
<comment type="cofactor">
    <cofactor evidence="1">
        <name>FAD</name>
        <dbReference type="ChEBI" id="CHEBI:57692"/>
    </cofactor>
</comment>
<sequence>MDSVECVVIGAGVVGIAIARSLALSGKEVLVLEAEKTFGQGSSSRSSEVIHAGIYYPHGSFMARMCVEGRDRLYRFCREYHVEHKACGKLIVATSADEAAKLPSIAAHARANGVDDVVPIEAERAREMEPHLRAVSALYSPSTGIIDSHGFMLSMVGHAEENGAIFSYETPLKATRITPEIVLNIGGKEPMALSCRWLINCAGLAASRVAGSMEGFPQAFVPETYLAKGNYFALSGMRAPFSRLIYPVPVAGGLGIHLTLDLAGQARFGPDVEWLDEIDYNVNIARSSGFYEAIRRYWPELPDGSLIPAYAGIRPKIVPPAIAKQDFQILGPEDHGVPGVIQLFGIESPGLTASLAIADYIDKRVVGD</sequence>
<dbReference type="RefSeq" id="WP_188826437.1">
    <property type="nucleotide sequence ID" value="NZ_BMHH01000039.1"/>
</dbReference>
<gene>
    <name evidence="7" type="ORF">GCM10011491_45330</name>
</gene>
<dbReference type="InterPro" id="IPR036188">
    <property type="entry name" value="FAD/NAD-bd_sf"/>
</dbReference>
<comment type="similarity">
    <text evidence="5">Belongs to the L2HGDH family.</text>
</comment>
<keyword evidence="8" id="KW-1185">Reference proteome</keyword>
<reference evidence="7" key="2">
    <citation type="submission" date="2020-09" db="EMBL/GenBank/DDBJ databases">
        <authorList>
            <person name="Sun Q."/>
            <person name="Zhou Y."/>
        </authorList>
    </citation>
    <scope>NUCLEOTIDE SEQUENCE</scope>
    <source>
        <strain evidence="7">CGMCC 1.15082</strain>
    </source>
</reference>
<keyword evidence="2" id="KW-0285">Flavoprotein</keyword>
<keyword evidence="4" id="KW-0560">Oxidoreductase</keyword>
<organism evidence="7 8">
    <name type="scientific">Brucella endophytica</name>
    <dbReference type="NCBI Taxonomy" id="1963359"/>
    <lineage>
        <taxon>Bacteria</taxon>
        <taxon>Pseudomonadati</taxon>
        <taxon>Pseudomonadota</taxon>
        <taxon>Alphaproteobacteria</taxon>
        <taxon>Hyphomicrobiales</taxon>
        <taxon>Brucellaceae</taxon>
        <taxon>Brucella/Ochrobactrum group</taxon>
        <taxon>Brucella</taxon>
    </lineage>
</organism>
<feature type="domain" description="FAD dependent oxidoreductase" evidence="6">
    <location>
        <begin position="6"/>
        <end position="361"/>
    </location>
</feature>
<proteinExistence type="inferred from homology"/>
<dbReference type="Proteomes" id="UP000646478">
    <property type="component" value="Unassembled WGS sequence"/>
</dbReference>